<evidence type="ECO:0000313" key="2">
    <source>
        <dbReference type="Proteomes" id="UP000812287"/>
    </source>
</evidence>
<dbReference type="Proteomes" id="UP000812287">
    <property type="component" value="Unassembled WGS sequence"/>
</dbReference>
<dbReference type="EMBL" id="MU250557">
    <property type="protein sequence ID" value="KAG7441713.1"/>
    <property type="molecule type" value="Genomic_DNA"/>
</dbReference>
<dbReference type="Pfam" id="PF12796">
    <property type="entry name" value="Ank_2"/>
    <property type="match status" value="1"/>
</dbReference>
<dbReference type="InterPro" id="IPR002110">
    <property type="entry name" value="Ankyrin_rpt"/>
</dbReference>
<organism evidence="1 2">
    <name type="scientific">Guyanagaster necrorhizus</name>
    <dbReference type="NCBI Taxonomy" id="856835"/>
    <lineage>
        <taxon>Eukaryota</taxon>
        <taxon>Fungi</taxon>
        <taxon>Dikarya</taxon>
        <taxon>Basidiomycota</taxon>
        <taxon>Agaricomycotina</taxon>
        <taxon>Agaricomycetes</taxon>
        <taxon>Agaricomycetidae</taxon>
        <taxon>Agaricales</taxon>
        <taxon>Marasmiineae</taxon>
        <taxon>Physalacriaceae</taxon>
        <taxon>Guyanagaster</taxon>
    </lineage>
</organism>
<dbReference type="Gene3D" id="1.25.40.20">
    <property type="entry name" value="Ankyrin repeat-containing domain"/>
    <property type="match status" value="1"/>
</dbReference>
<reference evidence="1" key="1">
    <citation type="submission" date="2020-11" db="EMBL/GenBank/DDBJ databases">
        <title>Adaptations for nitrogen fixation in a non-lichenized fungal sporocarp promotes dispersal by wood-feeding termites.</title>
        <authorList>
            <consortium name="DOE Joint Genome Institute"/>
            <person name="Koch R.A."/>
            <person name="Yoon G."/>
            <person name="Arayal U."/>
            <person name="Lail K."/>
            <person name="Amirebrahimi M."/>
            <person name="Labutti K."/>
            <person name="Lipzen A."/>
            <person name="Riley R."/>
            <person name="Barry K."/>
            <person name="Henrissat B."/>
            <person name="Grigoriev I.V."/>
            <person name="Herr J.R."/>
            <person name="Aime M.C."/>
        </authorList>
    </citation>
    <scope>NUCLEOTIDE SEQUENCE</scope>
    <source>
        <strain evidence="1">MCA 3950</strain>
    </source>
</reference>
<dbReference type="GeneID" id="66103357"/>
<accession>A0A9P7VJI9</accession>
<protein>
    <submittedName>
        <fullName evidence="1">Uncharacterized protein</fullName>
    </submittedName>
</protein>
<sequence length="89" mass="9730">MEDLVDEGFVPRTLLMEAASTGQIAMVNLLMQEYGADDTLVAPDGQTALRLAATNKQREITMFLLSRRLGAFKRIKCGLVSVHSLYGNG</sequence>
<dbReference type="AlphaFoldDB" id="A0A9P7VJI9"/>
<keyword evidence="2" id="KW-1185">Reference proteome</keyword>
<evidence type="ECO:0000313" key="1">
    <source>
        <dbReference type="EMBL" id="KAG7441713.1"/>
    </source>
</evidence>
<dbReference type="SUPFAM" id="SSF48403">
    <property type="entry name" value="Ankyrin repeat"/>
    <property type="match status" value="1"/>
</dbReference>
<dbReference type="InterPro" id="IPR036770">
    <property type="entry name" value="Ankyrin_rpt-contain_sf"/>
</dbReference>
<dbReference type="RefSeq" id="XP_043035213.1">
    <property type="nucleotide sequence ID" value="XM_043181061.1"/>
</dbReference>
<dbReference type="OrthoDB" id="2891447at2759"/>
<comment type="caution">
    <text evidence="1">The sequence shown here is derived from an EMBL/GenBank/DDBJ whole genome shotgun (WGS) entry which is preliminary data.</text>
</comment>
<gene>
    <name evidence="1" type="ORF">BT62DRAFT_471680</name>
</gene>
<name>A0A9P7VJI9_9AGAR</name>
<proteinExistence type="predicted"/>